<comment type="caution">
    <text evidence="2">The sequence shown here is derived from an EMBL/GenBank/DDBJ whole genome shotgun (WGS) entry which is preliminary data.</text>
</comment>
<evidence type="ECO:0000313" key="3">
    <source>
        <dbReference type="Proteomes" id="UP001623600"/>
    </source>
</evidence>
<feature type="domain" description="Peptidoglycan binding-like" evidence="1">
    <location>
        <begin position="186"/>
        <end position="246"/>
    </location>
</feature>
<name>A0ABW8SAF2_9CLOT</name>
<reference evidence="2 3" key="1">
    <citation type="submission" date="2024-11" db="EMBL/GenBank/DDBJ databases">
        <authorList>
            <person name="Heng Y.C."/>
            <person name="Lim A.C.H."/>
            <person name="Lee J.K.Y."/>
            <person name="Kittelmann S."/>
        </authorList>
    </citation>
    <scope>NUCLEOTIDE SEQUENCE [LARGE SCALE GENOMIC DNA]</scope>
    <source>
        <strain evidence="2 3">WILCCON 0112</strain>
    </source>
</reference>
<dbReference type="SUPFAM" id="SSF47090">
    <property type="entry name" value="PGBD-like"/>
    <property type="match status" value="1"/>
</dbReference>
<dbReference type="Gene3D" id="1.10.101.10">
    <property type="entry name" value="PGBD-like superfamily/PGBD"/>
    <property type="match status" value="1"/>
</dbReference>
<dbReference type="InterPro" id="IPR002477">
    <property type="entry name" value="Peptidoglycan-bd-like"/>
</dbReference>
<proteinExistence type="predicted"/>
<protein>
    <submittedName>
        <fullName evidence="2">Peptidoglycan-binding protein</fullName>
    </submittedName>
</protein>
<gene>
    <name evidence="2" type="ORF">ACJDTP_21045</name>
</gene>
<dbReference type="RefSeq" id="WP_406762330.1">
    <property type="nucleotide sequence ID" value="NZ_JBJIAB010000035.1"/>
</dbReference>
<dbReference type="EMBL" id="JBJIAB010000035">
    <property type="protein sequence ID" value="MFL0167561.1"/>
    <property type="molecule type" value="Genomic_DNA"/>
</dbReference>
<evidence type="ECO:0000313" key="2">
    <source>
        <dbReference type="EMBL" id="MFL0167561.1"/>
    </source>
</evidence>
<sequence>EPVVPEYVIVHQGVPDDPSAPNYKVQFKDYIKNVASCEIYSTWAESALRANIFCIISFTLNRIFTEWYRGKGKNFDITSSTAYDQAFNYGRNIYDNISQIVDEVFSTYVKRTGKKQPLLTQYCDGKSVTCPQWLSQWGSQELAQQGKAPFEILKYYYGNDIELVTAEKVAGRPMSYPGYNLVIGESGPEVKAIQGQLNRIARDYPLIPKVAEDGLYGPKTAEAVKTFQQIFGLPQTGIVDYATWYKISDVYVGVTRLSELTTTESSRIVRQNMFIPPIIPGLDNKRGIPKFYY</sequence>
<dbReference type="Pfam" id="PF01471">
    <property type="entry name" value="PG_binding_1"/>
    <property type="match status" value="1"/>
</dbReference>
<keyword evidence="3" id="KW-1185">Reference proteome</keyword>
<accession>A0ABW8SAF2</accession>
<feature type="non-terminal residue" evidence="2">
    <location>
        <position position="1"/>
    </location>
</feature>
<evidence type="ECO:0000259" key="1">
    <source>
        <dbReference type="Pfam" id="PF01471"/>
    </source>
</evidence>
<organism evidence="2 3">
    <name type="scientific">Candidatus Clostridium helianthi</name>
    <dbReference type="NCBI Taxonomy" id="3381660"/>
    <lineage>
        <taxon>Bacteria</taxon>
        <taxon>Bacillati</taxon>
        <taxon>Bacillota</taxon>
        <taxon>Clostridia</taxon>
        <taxon>Eubacteriales</taxon>
        <taxon>Clostridiaceae</taxon>
        <taxon>Clostridium</taxon>
    </lineage>
</organism>
<dbReference type="InterPro" id="IPR036365">
    <property type="entry name" value="PGBD-like_sf"/>
</dbReference>
<dbReference type="Proteomes" id="UP001623600">
    <property type="component" value="Unassembled WGS sequence"/>
</dbReference>
<dbReference type="InterPro" id="IPR036366">
    <property type="entry name" value="PGBDSf"/>
</dbReference>